<evidence type="ECO:0000256" key="1">
    <source>
        <dbReference type="ARBA" id="ARBA00003814"/>
    </source>
</evidence>
<accession>A0ABS9Q0P4</accession>
<dbReference type="Gene3D" id="3.20.20.70">
    <property type="entry name" value="Aldolase class I"/>
    <property type="match status" value="1"/>
</dbReference>
<gene>
    <name evidence="5" type="ORF">MHL29_05440</name>
</gene>
<keyword evidence="6" id="KW-1185">Reference proteome</keyword>
<evidence type="ECO:0000313" key="5">
    <source>
        <dbReference type="EMBL" id="MCG7321339.1"/>
    </source>
</evidence>
<dbReference type="CDD" id="cd00564">
    <property type="entry name" value="TMP_TenI"/>
    <property type="match status" value="1"/>
</dbReference>
<dbReference type="InterPro" id="IPR013785">
    <property type="entry name" value="Aldolase_TIM"/>
</dbReference>
<dbReference type="Proteomes" id="UP001521931">
    <property type="component" value="Unassembled WGS sequence"/>
</dbReference>
<dbReference type="InterPro" id="IPR036206">
    <property type="entry name" value="ThiamineP_synth_sf"/>
</dbReference>
<keyword evidence="3" id="KW-0784">Thiamine biosynthesis</keyword>
<proteinExistence type="predicted"/>
<comment type="caution">
    <text evidence="5">The sequence shown here is derived from an EMBL/GenBank/DDBJ whole genome shotgun (WGS) entry which is preliminary data.</text>
</comment>
<reference evidence="5 6" key="1">
    <citation type="submission" date="2022-02" db="EMBL/GenBank/DDBJ databases">
        <title>Uncovering new skin microbiome diversity through culturing and metagenomics.</title>
        <authorList>
            <person name="Conlan S."/>
            <person name="Deming C."/>
            <person name="Nisc Comparative Sequencing Program N."/>
            <person name="Segre J.A."/>
        </authorList>
    </citation>
    <scope>NUCLEOTIDE SEQUENCE [LARGE SCALE GENOMIC DNA]</scope>
    <source>
        <strain evidence="5 6">ACRQZ</strain>
    </source>
</reference>
<protein>
    <submittedName>
        <fullName evidence="5">Thiamine phosphate synthase</fullName>
    </submittedName>
</protein>
<sequence>MPSRLLVLTDRAQLPAGRSLVEQVERCVDAGARWVCLRERDLPDDQRLALATSLTGLLRPVGGRLVVAAPLPAAAAWGAVADGVHLRRSDPVPPHASLVGRSTHGEAELRAAVEQGCDYVTLSPYAATASKPGHGPALGPAGLRRVIDAVPLGETKLLALGGISSGNAAEAMASGAHGVAVMGEVMRAGDPGRVIRALLPD</sequence>
<evidence type="ECO:0000259" key="4">
    <source>
        <dbReference type="Pfam" id="PF02581"/>
    </source>
</evidence>
<evidence type="ECO:0000313" key="6">
    <source>
        <dbReference type="Proteomes" id="UP001521931"/>
    </source>
</evidence>
<dbReference type="SUPFAM" id="SSF51391">
    <property type="entry name" value="Thiamin phosphate synthase"/>
    <property type="match status" value="1"/>
</dbReference>
<dbReference type="PANTHER" id="PTHR20857:SF15">
    <property type="entry name" value="THIAMINE-PHOSPHATE SYNTHASE"/>
    <property type="match status" value="1"/>
</dbReference>
<comment type="function">
    <text evidence="1">Condenses 4-methyl-5-(beta-hydroxyethyl)thiazole monophosphate (THZ-P) and 2-methyl-4-amino-5-hydroxymethyl pyrimidine pyrophosphate (HMP-PP) to form thiamine monophosphate (TMP).</text>
</comment>
<organism evidence="5 6">
    <name type="scientific">Arsenicicoccus bolidensis</name>
    <dbReference type="NCBI Taxonomy" id="229480"/>
    <lineage>
        <taxon>Bacteria</taxon>
        <taxon>Bacillati</taxon>
        <taxon>Actinomycetota</taxon>
        <taxon>Actinomycetes</taxon>
        <taxon>Micrococcales</taxon>
        <taxon>Intrasporangiaceae</taxon>
        <taxon>Arsenicicoccus</taxon>
    </lineage>
</organism>
<dbReference type="RefSeq" id="WP_239262933.1">
    <property type="nucleotide sequence ID" value="NZ_JAKRCV010000011.1"/>
</dbReference>
<dbReference type="EMBL" id="JAKRCV010000011">
    <property type="protein sequence ID" value="MCG7321339.1"/>
    <property type="molecule type" value="Genomic_DNA"/>
</dbReference>
<evidence type="ECO:0000256" key="2">
    <source>
        <dbReference type="ARBA" id="ARBA00004948"/>
    </source>
</evidence>
<dbReference type="PANTHER" id="PTHR20857">
    <property type="entry name" value="THIAMINE-PHOSPHATE PYROPHOSPHORYLASE"/>
    <property type="match status" value="1"/>
</dbReference>
<feature type="domain" description="Thiamine phosphate synthase/TenI" evidence="4">
    <location>
        <begin position="7"/>
        <end position="184"/>
    </location>
</feature>
<name>A0ABS9Q0P4_9MICO</name>
<evidence type="ECO:0000256" key="3">
    <source>
        <dbReference type="ARBA" id="ARBA00022977"/>
    </source>
</evidence>
<comment type="pathway">
    <text evidence="2">Cofactor biosynthesis; thiamine diphosphate biosynthesis.</text>
</comment>
<dbReference type="Pfam" id="PF02581">
    <property type="entry name" value="TMP-TENI"/>
    <property type="match status" value="1"/>
</dbReference>
<dbReference type="InterPro" id="IPR022998">
    <property type="entry name" value="ThiamineP_synth_TenI"/>
</dbReference>